<name>A0A660L755_9ACTN</name>
<feature type="region of interest" description="Disordered" evidence="1">
    <location>
        <begin position="1277"/>
        <end position="1297"/>
    </location>
</feature>
<dbReference type="SUPFAM" id="SSF52540">
    <property type="entry name" value="P-loop containing nucleoside triphosphate hydrolases"/>
    <property type="match status" value="1"/>
</dbReference>
<evidence type="ECO:0000256" key="1">
    <source>
        <dbReference type="SAM" id="MobiDB-lite"/>
    </source>
</evidence>
<evidence type="ECO:0000313" key="2">
    <source>
        <dbReference type="EMBL" id="RKQ90888.1"/>
    </source>
</evidence>
<reference evidence="2 3" key="1">
    <citation type="submission" date="2018-10" db="EMBL/GenBank/DDBJ databases">
        <title>Genomic Encyclopedia of Archaeal and Bacterial Type Strains, Phase II (KMG-II): from individual species to whole genera.</title>
        <authorList>
            <person name="Goeker M."/>
        </authorList>
    </citation>
    <scope>NUCLEOTIDE SEQUENCE [LARGE SCALE GENOMIC DNA]</scope>
    <source>
        <strain evidence="2 3">DSM 14954</strain>
    </source>
</reference>
<feature type="region of interest" description="Disordered" evidence="1">
    <location>
        <begin position="671"/>
        <end position="790"/>
    </location>
</feature>
<proteinExistence type="predicted"/>
<dbReference type="EMBL" id="RBIL01000001">
    <property type="protein sequence ID" value="RKQ90888.1"/>
    <property type="molecule type" value="Genomic_DNA"/>
</dbReference>
<protein>
    <submittedName>
        <fullName evidence="2">AAA domain-containing protein</fullName>
    </submittedName>
</protein>
<evidence type="ECO:0000313" key="3">
    <source>
        <dbReference type="Proteomes" id="UP000278962"/>
    </source>
</evidence>
<feature type="compositionally biased region" description="Polar residues" evidence="1">
    <location>
        <begin position="729"/>
        <end position="740"/>
    </location>
</feature>
<comment type="caution">
    <text evidence="2">The sequence shown here is derived from an EMBL/GenBank/DDBJ whole genome shotgun (WGS) entry which is preliminary data.</text>
</comment>
<dbReference type="InterPro" id="IPR027417">
    <property type="entry name" value="P-loop_NTPase"/>
</dbReference>
<accession>A0A660L755</accession>
<organism evidence="2 3">
    <name type="scientific">Solirubrobacter pauli</name>
    <dbReference type="NCBI Taxonomy" id="166793"/>
    <lineage>
        <taxon>Bacteria</taxon>
        <taxon>Bacillati</taxon>
        <taxon>Actinomycetota</taxon>
        <taxon>Thermoleophilia</taxon>
        <taxon>Solirubrobacterales</taxon>
        <taxon>Solirubrobacteraceae</taxon>
        <taxon>Solirubrobacter</taxon>
    </lineage>
</organism>
<gene>
    <name evidence="2" type="ORF">C8N24_0703</name>
</gene>
<dbReference type="RefSeq" id="WP_211339824.1">
    <property type="nucleotide sequence ID" value="NZ_RBIL01000001.1"/>
</dbReference>
<dbReference type="Proteomes" id="UP000278962">
    <property type="component" value="Unassembled WGS sequence"/>
</dbReference>
<dbReference type="Gene3D" id="3.40.50.300">
    <property type="entry name" value="P-loop containing nucleotide triphosphate hydrolases"/>
    <property type="match status" value="1"/>
</dbReference>
<sequence length="1297" mass="140709">MEATAEATPVKPDFAIVCARQHGDQTVGSWLIMGDAKDYERVRSRIDDTRLLKGFLQVALGAASAAAWSQRPESMHVHRSGALAVPRNAFLQPEALVERLDDHLREVRARADERLEVMRRLGPGAPSEEQLPGYVAHVRSEFDPDSCVTCNLFSYCREELRAAGDPESLLIDIGVERLTRPAVIGLVDQTSALGRAPAATMAQVKATVDGTPVWSRRRRTDPGGLPGSINVVLAKSDAAALGVHGIAVQRTSKRGASAWITRTFADPQSPQTRRALMRLIGTEIAAAHAAGDLPVHLVVPDRPTADVLASAADSLAGVELSRLRWEHDVEMGREPLTFDGQPATIPDALDAEERLAVSFLLEEDRARAMRLRSPVVDLRSVLSAHMVAGGPSADSGRLDYLVRWAEAKTPRQTVEHRAVSDAIAESLQTPGARLSNAHSDAIHAALRGPRRDPKRYRRLVEDALAYKIDVLERALAVLEGREDSQLRAVHRALEADAQEVWGRRLALQASDLVRFSRTYRPWRNAQVEMLDADGVCFAQLAALADHDAAHDLAQDPGTRKLALATVVSVTPLRLEVASRRIGDGTTIVALHHNEQALVERPTTSLKIQKGSFKFGQLPLGPLVADPRSAALTWEPTITPHVKAGDLLIIADATWFGDGKLFQSGQEIAVTRPSLDNQAAPKPSCTPDSYEQSPAEHHWCCRPTPSSRPSGPTRLRSAAPAASSTPTCGRRSSTRTASTCWPTTPMSTRTSRPRPCPPTSRSMTSTDLPQPVTFGPPPAIAQDARHHEQAAAGNIDAADRAIQRLRELLDGDTSQNKILLRAAAGAGKSYALRRMVKEALEHPACSRVAVTAFANKQVFPLAGDLGKELGAKHVCLFIAEKRRADVPEDVLDHVTIAHSSKTIPAGATVIVGVSHKLGVRGERARLVELLGPAANGERPFDVLMVDEAWQLPLHRFATVEGLAPIIVGVGDVGQLPPIDPGENPWRGDPGYDPYRAWPTDFDGLATTCSIDLPAVWRPTAEQLPLWRAFYGDWDRLDCVAAPGDRSIRLPDLAGPVRDVWGAVATGRPVLLEFDGLEDPEQADIDLPLLDELERLLDPLLAGGFEIVERRYDGTGHPQDERTVNSFDPEGDPLIVVLATRNQAVDDATEMAERLTERYDLPDGVIRASTVDSWQGQTNRITIAVHPLSGAAKLDDFNSAFGRLAVTCTRATHGLLMVARAGLDDLLATTPPRPGTPFGEPGTRSLPRQTHQRILASFTRVSCPRFGVVVSRAAIVLQPDNDSSPQPSLACPRRPPTRR</sequence>
<feature type="compositionally biased region" description="Low complexity" evidence="1">
    <location>
        <begin position="701"/>
        <end position="726"/>
    </location>
</feature>
<keyword evidence="3" id="KW-1185">Reference proteome</keyword>